<protein>
    <submittedName>
        <fullName evidence="1">Uncharacterized protein</fullName>
    </submittedName>
</protein>
<dbReference type="AlphaFoldDB" id="A0A8X6GNY3"/>
<proteinExistence type="predicted"/>
<comment type="caution">
    <text evidence="1">The sequence shown here is derived from an EMBL/GenBank/DDBJ whole genome shotgun (WGS) entry which is preliminary data.</text>
</comment>
<evidence type="ECO:0000313" key="2">
    <source>
        <dbReference type="Proteomes" id="UP000887116"/>
    </source>
</evidence>
<organism evidence="1 2">
    <name type="scientific">Trichonephila clavata</name>
    <name type="common">Joro spider</name>
    <name type="synonym">Nephila clavata</name>
    <dbReference type="NCBI Taxonomy" id="2740835"/>
    <lineage>
        <taxon>Eukaryota</taxon>
        <taxon>Metazoa</taxon>
        <taxon>Ecdysozoa</taxon>
        <taxon>Arthropoda</taxon>
        <taxon>Chelicerata</taxon>
        <taxon>Arachnida</taxon>
        <taxon>Araneae</taxon>
        <taxon>Araneomorphae</taxon>
        <taxon>Entelegynae</taxon>
        <taxon>Araneoidea</taxon>
        <taxon>Nephilidae</taxon>
        <taxon>Trichonephila</taxon>
    </lineage>
</organism>
<reference evidence="1" key="1">
    <citation type="submission" date="2020-07" db="EMBL/GenBank/DDBJ databases">
        <title>Multicomponent nature underlies the extraordinary mechanical properties of spider dragline silk.</title>
        <authorList>
            <person name="Kono N."/>
            <person name="Nakamura H."/>
            <person name="Mori M."/>
            <person name="Yoshida Y."/>
            <person name="Ohtoshi R."/>
            <person name="Malay A.D."/>
            <person name="Moran D.A.P."/>
            <person name="Tomita M."/>
            <person name="Numata K."/>
            <person name="Arakawa K."/>
        </authorList>
    </citation>
    <scope>NUCLEOTIDE SEQUENCE</scope>
</reference>
<name>A0A8X6GNY3_TRICU</name>
<evidence type="ECO:0000313" key="1">
    <source>
        <dbReference type="EMBL" id="GFR08431.1"/>
    </source>
</evidence>
<accession>A0A8X6GNY3</accession>
<dbReference type="Proteomes" id="UP000887116">
    <property type="component" value="Unassembled WGS sequence"/>
</dbReference>
<dbReference type="EMBL" id="BMAO01036166">
    <property type="protein sequence ID" value="GFR08431.1"/>
    <property type="molecule type" value="Genomic_DNA"/>
</dbReference>
<keyword evidence="2" id="KW-1185">Reference proteome</keyword>
<sequence>MNHWLLITGKRLIGTDDFSQRYHHTVYQRTTKYQHTRYNSQVWRFTLSSMEKVLNEERLHLSHLQRRPLFQADDYPYDFGKQSFVNDLCRKLSLEPNFMCGSFSRMKNISFMKVIPTYLVPIRELFRT</sequence>
<gene>
    <name evidence="1" type="ORF">TNCT_626151</name>
</gene>